<dbReference type="SUPFAM" id="SSF51161">
    <property type="entry name" value="Trimeric LpxA-like enzymes"/>
    <property type="match status" value="1"/>
</dbReference>
<dbReference type="PANTHER" id="PTHR43300:SF11">
    <property type="entry name" value="ACETYLTRANSFERASE RV3034C-RELATED"/>
    <property type="match status" value="1"/>
</dbReference>
<dbReference type="Proteomes" id="UP000424468">
    <property type="component" value="Chromosome"/>
</dbReference>
<accession>A0A6I6C9A3</accession>
<dbReference type="OrthoDB" id="9801697at2"/>
<dbReference type="RefSeq" id="WP_156005489.1">
    <property type="nucleotide sequence ID" value="NZ_CP046276.1"/>
</dbReference>
<dbReference type="EMBL" id="CP046276">
    <property type="protein sequence ID" value="QGS51485.1"/>
    <property type="molecule type" value="Genomic_DNA"/>
</dbReference>
<dbReference type="CDD" id="cd03349">
    <property type="entry name" value="LbH_XAT"/>
    <property type="match status" value="1"/>
</dbReference>
<evidence type="ECO:0000256" key="2">
    <source>
        <dbReference type="ARBA" id="ARBA00022737"/>
    </source>
</evidence>
<dbReference type="PROSITE" id="PS00101">
    <property type="entry name" value="HEXAPEP_TRANSFERASES"/>
    <property type="match status" value="1"/>
</dbReference>
<keyword evidence="2" id="KW-0677">Repeat</keyword>
<protein>
    <submittedName>
        <fullName evidence="3">Virginiamycin A acetyltransferase</fullName>
    </submittedName>
</protein>
<dbReference type="InterPro" id="IPR018357">
    <property type="entry name" value="Hexapep_transf_CS"/>
</dbReference>
<organism evidence="3 4">
    <name type="scientific">Spiroplasma tabanidicola</name>
    <dbReference type="NCBI Taxonomy" id="324079"/>
    <lineage>
        <taxon>Bacteria</taxon>
        <taxon>Bacillati</taxon>
        <taxon>Mycoplasmatota</taxon>
        <taxon>Mollicutes</taxon>
        <taxon>Entomoplasmatales</taxon>
        <taxon>Spiroplasmataceae</taxon>
        <taxon>Spiroplasma</taxon>
    </lineage>
</organism>
<proteinExistence type="predicted"/>
<dbReference type="KEGG" id="stab:STABA_v1c01180"/>
<name>A0A6I6C9A3_9MOLU</name>
<dbReference type="PANTHER" id="PTHR43300">
    <property type="entry name" value="ACETYLTRANSFERASE"/>
    <property type="match status" value="1"/>
</dbReference>
<gene>
    <name evidence="3" type="primary">vat</name>
    <name evidence="3" type="ORF">STABA_v1c01180</name>
</gene>
<dbReference type="InterPro" id="IPR001451">
    <property type="entry name" value="Hexapep"/>
</dbReference>
<dbReference type="Gene3D" id="2.160.10.10">
    <property type="entry name" value="Hexapeptide repeat proteins"/>
    <property type="match status" value="1"/>
</dbReference>
<evidence type="ECO:0000313" key="4">
    <source>
        <dbReference type="Proteomes" id="UP000424468"/>
    </source>
</evidence>
<dbReference type="AlphaFoldDB" id="A0A6I6C9A3"/>
<sequence length="199" mass="22504">MAKSNKINFLKPYITNEGIEVGDYTYFYSFNGEQGLKEFQNKNVLYHFYKISNNKLIIGKFCAIADEVKFIMSGANHRINSLSTFPFEMFDEFNDEHDLICANPVFKGDTVVGNDVWIGYGATILPGIKIGNGAIIGAKTVVSKDVDPYTVVAGNPCKVIKTRFDNETIKKLQDLKWWDKSEKEIKKLIPLLTDSNNNL</sequence>
<evidence type="ECO:0000313" key="3">
    <source>
        <dbReference type="EMBL" id="QGS51485.1"/>
    </source>
</evidence>
<dbReference type="GO" id="GO:0016740">
    <property type="term" value="F:transferase activity"/>
    <property type="evidence" value="ECO:0007669"/>
    <property type="project" value="UniProtKB-KW"/>
</dbReference>
<keyword evidence="1 3" id="KW-0808">Transferase</keyword>
<evidence type="ECO:0000256" key="1">
    <source>
        <dbReference type="ARBA" id="ARBA00022679"/>
    </source>
</evidence>
<dbReference type="InterPro" id="IPR050179">
    <property type="entry name" value="Trans_hexapeptide_repeat"/>
</dbReference>
<reference evidence="3 4" key="1">
    <citation type="submission" date="2019-11" db="EMBL/GenBank/DDBJ databases">
        <title>Complete genome sequence of Spiroplasma tabanidicola TAUS-1 (DSM 22603).</title>
        <authorList>
            <person name="Huang C.-T."/>
            <person name="Lin Y.-C."/>
            <person name="Kuo C.-H."/>
        </authorList>
    </citation>
    <scope>NUCLEOTIDE SEQUENCE [LARGE SCALE GENOMIC DNA]</scope>
    <source>
        <strain evidence="3 4">TAUS-1</strain>
    </source>
</reference>
<keyword evidence="4" id="KW-1185">Reference proteome</keyword>
<dbReference type="Pfam" id="PF00132">
    <property type="entry name" value="Hexapep"/>
    <property type="match status" value="1"/>
</dbReference>
<dbReference type="InterPro" id="IPR011004">
    <property type="entry name" value="Trimer_LpxA-like_sf"/>
</dbReference>